<evidence type="ECO:0000313" key="10">
    <source>
        <dbReference type="EMBL" id="OGY23411.1"/>
    </source>
</evidence>
<dbReference type="Proteomes" id="UP000176631">
    <property type="component" value="Unassembled WGS sequence"/>
</dbReference>
<feature type="domain" description="Type II secretion system protein GspF" evidence="9">
    <location>
        <begin position="268"/>
        <end position="390"/>
    </location>
</feature>
<evidence type="ECO:0000256" key="3">
    <source>
        <dbReference type="ARBA" id="ARBA00022475"/>
    </source>
</evidence>
<organism evidence="10 11">
    <name type="scientific">Candidatus Woykebacteria bacterium RBG_13_40_15</name>
    <dbReference type="NCBI Taxonomy" id="1802593"/>
    <lineage>
        <taxon>Bacteria</taxon>
        <taxon>Candidatus Woykeibacteriota</taxon>
    </lineage>
</organism>
<accession>A0A1G1W6Z9</accession>
<sequence length="398" mass="43404">MQEFFYEVKDKQDETLKGVVEAVSTDQAAKILHEQGYTILKIQAKGKGLSLPFLGGIGIGPISQFTRQLATMVTSGLPLADSLDVLKKQTENKNLQVVIEQIAESIQAGNPFSAALQKHPKVFSKAYINVVRAGEASGTLDKVLLRLADNLEKERQFQGEVRGAMIYPAIIVSAMVVVSMIVLVFVVPKLTEVYTGLDIPLPLPTIILMAVSGFMSRFWWLLVILAVAGIYTLRRYKATPEGALVIDRLILRLPVIGKLNRDSSLTEFTRTLSILVGAGVPILESLKIAGDTGTNAVHRDAASHVVALVEKGTPLSKSIEEFPTFPPIISQMTNVGEETGKMDEVLDKVSRFFEQEVEQQVKNLTAAIEPIVMIVLGIGVAFLMISIVLPIYSITSAF</sequence>
<keyword evidence="6 8" id="KW-1133">Transmembrane helix</keyword>
<reference evidence="10 11" key="1">
    <citation type="journal article" date="2016" name="Nat. Commun.">
        <title>Thousands of microbial genomes shed light on interconnected biogeochemical processes in an aquifer system.</title>
        <authorList>
            <person name="Anantharaman K."/>
            <person name="Brown C.T."/>
            <person name="Hug L.A."/>
            <person name="Sharon I."/>
            <person name="Castelle C.J."/>
            <person name="Probst A.J."/>
            <person name="Thomas B.C."/>
            <person name="Singh A."/>
            <person name="Wilkins M.J."/>
            <person name="Karaoz U."/>
            <person name="Brodie E.L."/>
            <person name="Williams K.H."/>
            <person name="Hubbard S.S."/>
            <person name="Banfield J.F."/>
        </authorList>
    </citation>
    <scope>NUCLEOTIDE SEQUENCE [LARGE SCALE GENOMIC DNA]</scope>
</reference>
<dbReference type="GO" id="GO:0005886">
    <property type="term" value="C:plasma membrane"/>
    <property type="evidence" value="ECO:0007669"/>
    <property type="project" value="UniProtKB-SubCell"/>
</dbReference>
<dbReference type="Gene3D" id="1.20.81.30">
    <property type="entry name" value="Type II secretion system (T2SS), domain F"/>
    <property type="match status" value="2"/>
</dbReference>
<keyword evidence="7 8" id="KW-0472">Membrane</keyword>
<evidence type="ECO:0000259" key="9">
    <source>
        <dbReference type="Pfam" id="PF00482"/>
    </source>
</evidence>
<feature type="domain" description="Type II secretion system protein GspF" evidence="9">
    <location>
        <begin position="65"/>
        <end position="188"/>
    </location>
</feature>
<dbReference type="FunFam" id="1.20.81.30:FF:000001">
    <property type="entry name" value="Type II secretion system protein F"/>
    <property type="match status" value="2"/>
</dbReference>
<comment type="similarity">
    <text evidence="2">Belongs to the GSP F family.</text>
</comment>
<feature type="transmembrane region" description="Helical" evidence="8">
    <location>
        <begin position="165"/>
        <end position="186"/>
    </location>
</feature>
<dbReference type="GO" id="GO:0015628">
    <property type="term" value="P:protein secretion by the type II secretion system"/>
    <property type="evidence" value="ECO:0007669"/>
    <property type="project" value="TreeGrafter"/>
</dbReference>
<keyword evidence="5 8" id="KW-0812">Transmembrane</keyword>
<dbReference type="PANTHER" id="PTHR30012">
    <property type="entry name" value="GENERAL SECRETION PATHWAY PROTEIN"/>
    <property type="match status" value="1"/>
</dbReference>
<dbReference type="AlphaFoldDB" id="A0A1G1W6Z9"/>
<evidence type="ECO:0000313" key="11">
    <source>
        <dbReference type="Proteomes" id="UP000176631"/>
    </source>
</evidence>
<dbReference type="STRING" id="1802593.A2172_04245"/>
<evidence type="ECO:0000256" key="4">
    <source>
        <dbReference type="ARBA" id="ARBA00022519"/>
    </source>
</evidence>
<evidence type="ECO:0000256" key="8">
    <source>
        <dbReference type="SAM" id="Phobius"/>
    </source>
</evidence>
<name>A0A1G1W6Z9_9BACT</name>
<evidence type="ECO:0000256" key="2">
    <source>
        <dbReference type="ARBA" id="ARBA00005745"/>
    </source>
</evidence>
<evidence type="ECO:0000256" key="1">
    <source>
        <dbReference type="ARBA" id="ARBA00004429"/>
    </source>
</evidence>
<dbReference type="InterPro" id="IPR018076">
    <property type="entry name" value="T2SS_GspF_dom"/>
</dbReference>
<evidence type="ECO:0000256" key="7">
    <source>
        <dbReference type="ARBA" id="ARBA00023136"/>
    </source>
</evidence>
<dbReference type="InterPro" id="IPR003004">
    <property type="entry name" value="GspF/PilC"/>
</dbReference>
<proteinExistence type="inferred from homology"/>
<dbReference type="Pfam" id="PF00482">
    <property type="entry name" value="T2SSF"/>
    <property type="match status" value="2"/>
</dbReference>
<dbReference type="PRINTS" id="PR00812">
    <property type="entry name" value="BCTERIALGSPF"/>
</dbReference>
<feature type="transmembrane region" description="Helical" evidence="8">
    <location>
        <begin position="206"/>
        <end position="231"/>
    </location>
</feature>
<gene>
    <name evidence="10" type="ORF">A2172_04245</name>
</gene>
<comment type="subcellular location">
    <subcellularLocation>
        <location evidence="1">Cell inner membrane</location>
        <topology evidence="1">Multi-pass membrane protein</topology>
    </subcellularLocation>
</comment>
<evidence type="ECO:0000256" key="5">
    <source>
        <dbReference type="ARBA" id="ARBA00022692"/>
    </source>
</evidence>
<dbReference type="PANTHER" id="PTHR30012:SF0">
    <property type="entry name" value="TYPE II SECRETION SYSTEM PROTEIN F-RELATED"/>
    <property type="match status" value="1"/>
</dbReference>
<dbReference type="InterPro" id="IPR042094">
    <property type="entry name" value="T2SS_GspF_sf"/>
</dbReference>
<protein>
    <recommendedName>
        <fullName evidence="9">Type II secretion system protein GspF domain-containing protein</fullName>
    </recommendedName>
</protein>
<keyword evidence="3" id="KW-1003">Cell membrane</keyword>
<evidence type="ECO:0000256" key="6">
    <source>
        <dbReference type="ARBA" id="ARBA00022989"/>
    </source>
</evidence>
<dbReference type="EMBL" id="MHCP01000025">
    <property type="protein sequence ID" value="OGY23411.1"/>
    <property type="molecule type" value="Genomic_DNA"/>
</dbReference>
<comment type="caution">
    <text evidence="10">The sequence shown here is derived from an EMBL/GenBank/DDBJ whole genome shotgun (WGS) entry which is preliminary data.</text>
</comment>
<feature type="transmembrane region" description="Helical" evidence="8">
    <location>
        <begin position="371"/>
        <end position="392"/>
    </location>
</feature>
<keyword evidence="4" id="KW-0997">Cell inner membrane</keyword>